<evidence type="ECO:0000256" key="1">
    <source>
        <dbReference type="ARBA" id="ARBA00004229"/>
    </source>
</evidence>
<feature type="domain" description="RRM" evidence="10">
    <location>
        <begin position="256"/>
        <end position="334"/>
    </location>
</feature>
<evidence type="ECO:0000256" key="3">
    <source>
        <dbReference type="ARBA" id="ARBA00022640"/>
    </source>
</evidence>
<keyword evidence="4" id="KW-0507">mRNA processing</keyword>
<accession>A0A059CXZ6</accession>
<dbReference type="Gene3D" id="3.30.70.330">
    <property type="match status" value="2"/>
</dbReference>
<dbReference type="PROSITE" id="PS50102">
    <property type="entry name" value="RRM"/>
    <property type="match status" value="2"/>
</dbReference>
<dbReference type="CDD" id="cd21608">
    <property type="entry name" value="RRM2_NsCP33_like"/>
    <property type="match status" value="1"/>
</dbReference>
<dbReference type="OMA" id="DQSPRVY"/>
<dbReference type="OrthoDB" id="439808at2759"/>
<dbReference type="AlphaFoldDB" id="A0A059CXZ6"/>
<evidence type="ECO:0000256" key="9">
    <source>
        <dbReference type="SAM" id="MobiDB-lite"/>
    </source>
</evidence>
<dbReference type="PANTHER" id="PTHR48025">
    <property type="entry name" value="OS02G0815200 PROTEIN"/>
    <property type="match status" value="1"/>
</dbReference>
<dbReference type="GO" id="GO:0045087">
    <property type="term" value="P:innate immune response"/>
    <property type="evidence" value="ECO:0007669"/>
    <property type="project" value="UniProtKB-ARBA"/>
</dbReference>
<dbReference type="GO" id="GO:0009507">
    <property type="term" value="C:chloroplast"/>
    <property type="evidence" value="ECO:0007669"/>
    <property type="project" value="UniProtKB-SubCell"/>
</dbReference>
<dbReference type="InterPro" id="IPR035979">
    <property type="entry name" value="RBD_domain_sf"/>
</dbReference>
<feature type="region of interest" description="Disordered" evidence="9">
    <location>
        <begin position="1"/>
        <end position="36"/>
    </location>
</feature>
<dbReference type="GO" id="GO:0009451">
    <property type="term" value="P:RNA modification"/>
    <property type="evidence" value="ECO:0007669"/>
    <property type="project" value="UniProtKB-ARBA"/>
</dbReference>
<dbReference type="FunFam" id="3.30.70.330:FF:000799">
    <property type="entry name" value="31 kDa ribonucleoprotein, chloroplastic"/>
    <property type="match status" value="1"/>
</dbReference>
<dbReference type="GO" id="GO:0006397">
    <property type="term" value="P:mRNA processing"/>
    <property type="evidence" value="ECO:0007669"/>
    <property type="project" value="UniProtKB-KW"/>
</dbReference>
<dbReference type="InParanoid" id="A0A059CXZ6"/>
<protein>
    <recommendedName>
        <fullName evidence="10">RRM domain-containing protein</fullName>
    </recommendedName>
</protein>
<dbReference type="KEGG" id="egr:104417355"/>
<evidence type="ECO:0000256" key="8">
    <source>
        <dbReference type="PROSITE-ProRule" id="PRU00176"/>
    </source>
</evidence>
<evidence type="ECO:0000256" key="4">
    <source>
        <dbReference type="ARBA" id="ARBA00022664"/>
    </source>
</evidence>
<keyword evidence="3" id="KW-0934">Plastid</keyword>
<dbReference type="GO" id="GO:0008266">
    <property type="term" value="F:poly(U) RNA binding"/>
    <property type="evidence" value="ECO:0007669"/>
    <property type="project" value="UniProtKB-ARBA"/>
</dbReference>
<dbReference type="eggNOG" id="KOG0118">
    <property type="taxonomic scope" value="Eukaryota"/>
</dbReference>
<dbReference type="InterPro" id="IPR050502">
    <property type="entry name" value="Euk_RNA-bind_prot"/>
</dbReference>
<dbReference type="InterPro" id="IPR012677">
    <property type="entry name" value="Nucleotide-bd_a/b_plait_sf"/>
</dbReference>
<evidence type="ECO:0000256" key="2">
    <source>
        <dbReference type="ARBA" id="ARBA00022528"/>
    </source>
</evidence>
<evidence type="ECO:0000256" key="7">
    <source>
        <dbReference type="ARBA" id="ARBA00023274"/>
    </source>
</evidence>
<feature type="compositionally biased region" description="Acidic residues" evidence="9">
    <location>
        <begin position="99"/>
        <end position="116"/>
    </location>
</feature>
<dbReference type="Gramene" id="KCW83237">
    <property type="protein sequence ID" value="KCW83237"/>
    <property type="gene ID" value="EUGRSUZ_B00177"/>
</dbReference>
<organism evidence="11">
    <name type="scientific">Eucalyptus grandis</name>
    <name type="common">Flooded gum</name>
    <dbReference type="NCBI Taxonomy" id="71139"/>
    <lineage>
        <taxon>Eukaryota</taxon>
        <taxon>Viridiplantae</taxon>
        <taxon>Streptophyta</taxon>
        <taxon>Embryophyta</taxon>
        <taxon>Tracheophyta</taxon>
        <taxon>Spermatophyta</taxon>
        <taxon>Magnoliopsida</taxon>
        <taxon>eudicotyledons</taxon>
        <taxon>Gunneridae</taxon>
        <taxon>Pentapetalae</taxon>
        <taxon>rosids</taxon>
        <taxon>malvids</taxon>
        <taxon>Myrtales</taxon>
        <taxon>Myrtaceae</taxon>
        <taxon>Myrtoideae</taxon>
        <taxon>Eucalypteae</taxon>
        <taxon>Eucalyptus</taxon>
    </lineage>
</organism>
<comment type="subcellular location">
    <subcellularLocation>
        <location evidence="1">Plastid</location>
        <location evidence="1">Chloroplast</location>
    </subcellularLocation>
</comment>
<dbReference type="EMBL" id="KK198754">
    <property type="protein sequence ID" value="KCW83237.1"/>
    <property type="molecule type" value="Genomic_DNA"/>
</dbReference>
<feature type="domain" description="RRM" evidence="10">
    <location>
        <begin position="162"/>
        <end position="240"/>
    </location>
</feature>
<dbReference type="Pfam" id="PF00076">
    <property type="entry name" value="RRM_1"/>
    <property type="match status" value="2"/>
</dbReference>
<dbReference type="SMART" id="SM00360">
    <property type="entry name" value="RRM"/>
    <property type="match status" value="2"/>
</dbReference>
<dbReference type="GO" id="GO:0003729">
    <property type="term" value="F:mRNA binding"/>
    <property type="evidence" value="ECO:0007669"/>
    <property type="project" value="UniProtKB-ARBA"/>
</dbReference>
<evidence type="ECO:0000256" key="5">
    <source>
        <dbReference type="ARBA" id="ARBA00022737"/>
    </source>
</evidence>
<keyword evidence="2" id="KW-0150">Chloroplast</keyword>
<dbReference type="FunFam" id="3.30.70.330:FF:000268">
    <property type="entry name" value="31 kDa ribonucleoprotein, chloroplastic"/>
    <property type="match status" value="1"/>
</dbReference>
<feature type="compositionally biased region" description="Low complexity" evidence="9">
    <location>
        <begin position="19"/>
        <end position="35"/>
    </location>
</feature>
<dbReference type="FunCoup" id="A0A059CXZ6">
    <property type="interactions" value="2242"/>
</dbReference>
<reference evidence="11" key="1">
    <citation type="submission" date="2013-07" db="EMBL/GenBank/DDBJ databases">
        <title>The genome of Eucalyptus grandis.</title>
        <authorList>
            <person name="Schmutz J."/>
            <person name="Hayes R."/>
            <person name="Myburg A."/>
            <person name="Tuskan G."/>
            <person name="Grattapaglia D."/>
            <person name="Rokhsar D.S."/>
        </authorList>
    </citation>
    <scope>NUCLEOTIDE SEQUENCE</scope>
    <source>
        <tissue evidence="11">Leaf extractions</tissue>
    </source>
</reference>
<gene>
    <name evidence="11" type="ORF">EUGRSUZ_B00177</name>
</gene>
<evidence type="ECO:0000259" key="10">
    <source>
        <dbReference type="PROSITE" id="PS50102"/>
    </source>
</evidence>
<dbReference type="SUPFAM" id="SSF54928">
    <property type="entry name" value="RNA-binding domain, RBD"/>
    <property type="match status" value="2"/>
</dbReference>
<proteinExistence type="predicted"/>
<name>A0A059CXZ6_EUCGR</name>
<dbReference type="GO" id="GO:1990904">
    <property type="term" value="C:ribonucleoprotein complex"/>
    <property type="evidence" value="ECO:0007669"/>
    <property type="project" value="UniProtKB-KW"/>
</dbReference>
<dbReference type="STRING" id="71139.A0A059CXZ6"/>
<evidence type="ECO:0000256" key="6">
    <source>
        <dbReference type="ARBA" id="ARBA00022884"/>
    </source>
</evidence>
<evidence type="ECO:0000313" key="11">
    <source>
        <dbReference type="EMBL" id="KCW83237.1"/>
    </source>
</evidence>
<keyword evidence="5" id="KW-0677">Repeat</keyword>
<dbReference type="PANTHER" id="PTHR48025:SF3">
    <property type="entry name" value="31 KDA RIBONUCLEOPROTEIN, CHLOROPLASTIC-RELATED"/>
    <property type="match status" value="1"/>
</dbReference>
<sequence>MSSATAPVFKPLSITDSCPPSLFASPSSESSHPYLSIPPRPLKIHLSCSSSSSSCFAQSALAPHPLRKTHHPNFVAFVAQTSDWAQQDEDNTVTTTLDQEQEQEQVQEKEQEEGGESEWGNQETEARVSDWEGGGESNEDGAVEEGEGEGEGETFVEPPEDAKLFVGNLPYDVDSQKLAMLFEQAGTVEIAEVIYNRETDQSRGFGFVTMSTVEEAEKAVDIFHQYDMSGRFLTVNKAAPRGSRPERPVRTFEASFRIYVGNLPWDVDNGRLEQVFSEHGKVVNARVVYDRETGRSRGFGFVTMASETEMNDAIAALDGQSLEGRAIRVNVAEERSRRSGFDYFRFIHHVIHKFTLVPVILL</sequence>
<feature type="region of interest" description="Disordered" evidence="9">
    <location>
        <begin position="91"/>
        <end position="156"/>
    </location>
</feature>
<keyword evidence="7" id="KW-0687">Ribonucleoprotein</keyword>
<feature type="compositionally biased region" description="Acidic residues" evidence="9">
    <location>
        <begin position="137"/>
        <end position="154"/>
    </location>
</feature>
<dbReference type="InterPro" id="IPR048289">
    <property type="entry name" value="RRM2_NsCP33-like"/>
</dbReference>
<dbReference type="InterPro" id="IPR000504">
    <property type="entry name" value="RRM_dom"/>
</dbReference>
<keyword evidence="6 8" id="KW-0694">RNA-binding</keyword>